<dbReference type="InterPro" id="IPR054227">
    <property type="entry name" value="DUF6951"/>
</dbReference>
<keyword evidence="2" id="KW-1185">Reference proteome</keyword>
<comment type="caution">
    <text evidence="1">The sequence shown here is derived from an EMBL/GenBank/DDBJ whole genome shotgun (WGS) entry which is preliminary data.</text>
</comment>
<proteinExistence type="predicted"/>
<dbReference type="RefSeq" id="WP_089609934.1">
    <property type="nucleotide sequence ID" value="NZ_CP022121.1"/>
</dbReference>
<name>A0ABT1Y0S6_9FIRM</name>
<organism evidence="1 2">
    <name type="scientific">Dehalobacterium formicoaceticum</name>
    <dbReference type="NCBI Taxonomy" id="51515"/>
    <lineage>
        <taxon>Bacteria</taxon>
        <taxon>Bacillati</taxon>
        <taxon>Bacillota</taxon>
        <taxon>Clostridia</taxon>
        <taxon>Eubacteriales</taxon>
        <taxon>Peptococcaceae</taxon>
        <taxon>Dehalobacterium</taxon>
    </lineage>
</organism>
<dbReference type="Proteomes" id="UP001524944">
    <property type="component" value="Unassembled WGS sequence"/>
</dbReference>
<accession>A0ABT1Y0S6</accession>
<dbReference type="Pfam" id="PF22263">
    <property type="entry name" value="DUF6951"/>
    <property type="match status" value="1"/>
</dbReference>
<sequence>MAEACISAGICGFETTVSVEDLGDYQFKLKFITKCPNIPKMAADIETVNVMDELFKKGESKVLNAAVKHLPHVSCPVPSGTLKALEVTAGMALPKDASITIKK</sequence>
<evidence type="ECO:0000313" key="2">
    <source>
        <dbReference type="Proteomes" id="UP001524944"/>
    </source>
</evidence>
<dbReference type="EMBL" id="JANPWE010000001">
    <property type="protein sequence ID" value="MCR6544462.1"/>
    <property type="molecule type" value="Genomic_DNA"/>
</dbReference>
<reference evidence="1 2" key="1">
    <citation type="submission" date="2022-08" db="EMBL/GenBank/DDBJ databases">
        <title>Proteogenomics of the novel Dehalobacterium formicoaceticum strain EZ94 highlights a key role of methyltransferases during anaerobic dichloromethane degradation.</title>
        <authorList>
            <person name="Wasmund K."/>
        </authorList>
    </citation>
    <scope>NUCLEOTIDE SEQUENCE [LARGE SCALE GENOMIC DNA]</scope>
    <source>
        <strain evidence="1 2">EZ94</strain>
    </source>
</reference>
<evidence type="ECO:0000313" key="1">
    <source>
        <dbReference type="EMBL" id="MCR6544462.1"/>
    </source>
</evidence>
<gene>
    <name evidence="1" type="ORF">NVS47_02865</name>
</gene>
<protein>
    <submittedName>
        <fullName evidence="1">Uncharacterized protein</fullName>
    </submittedName>
</protein>